<evidence type="ECO:0000313" key="4">
    <source>
        <dbReference type="Proteomes" id="UP001244341"/>
    </source>
</evidence>
<accession>A0ABY8UDC0</accession>
<evidence type="ECO:0000256" key="1">
    <source>
        <dbReference type="SAM" id="MobiDB-lite"/>
    </source>
</evidence>
<feature type="compositionally biased region" description="Basic and acidic residues" evidence="1">
    <location>
        <begin position="23"/>
        <end position="32"/>
    </location>
</feature>
<feature type="compositionally biased region" description="Acidic residues" evidence="1">
    <location>
        <begin position="240"/>
        <end position="257"/>
    </location>
</feature>
<feature type="compositionally biased region" description="Low complexity" evidence="1">
    <location>
        <begin position="362"/>
        <end position="372"/>
    </location>
</feature>
<proteinExistence type="predicted"/>
<reference evidence="3 4" key="1">
    <citation type="submission" date="2023-05" db="EMBL/GenBank/DDBJ databases">
        <title>A 100% complete, gapless, phased diploid assembly of the Scenedesmus obliquus UTEX 3031 genome.</title>
        <authorList>
            <person name="Biondi T.C."/>
            <person name="Hanschen E.R."/>
            <person name="Kwon T."/>
            <person name="Eng W."/>
            <person name="Kruse C.P.S."/>
            <person name="Koehler S.I."/>
            <person name="Kunde Y."/>
            <person name="Gleasner C.D."/>
            <person name="You Mak K.T."/>
            <person name="Polle J."/>
            <person name="Hovde B.T."/>
            <person name="Starkenburg S.R."/>
        </authorList>
    </citation>
    <scope>NUCLEOTIDE SEQUENCE [LARGE SCALE GENOMIC DNA]</scope>
    <source>
        <strain evidence="3 4">DOE0152z</strain>
    </source>
</reference>
<sequence length="372" mass="40647">MSELTKDTLPVPVLPSRGAKHGVRQDVSRSKEGSYNPVGTGTAWSHNFLNQKPWHPLNFRNQIKKYEHEQKAIQDFKTKEAAMAEWQAEQERQATLAFLSPAEAARQRDRASIQFMYQKPPGLEAALARDRELADKKQREQAAAAAAVEAGDGSQQQLQPGSAAPGSAAAAAEQAQQREQQQEALRQRQQQLDRLREDPFAAILQARSALQKSEKFVMKTVEGAFGGVAPGSENQLLLGDGEEEEQQQGGGEIDEAEALLASLDPAERQAVLAALDKKRRRAEKAARLEQAQELLRSAGIDPAAAAAADAGGGSSRSHKRHRKESSKHSKRHKEPSSSKHSKHKKQKKSHKEGRSRRGSGSGSSSGSDSDRR</sequence>
<dbReference type="PANTHER" id="PTHR13151:SF2">
    <property type="entry name" value="COREPRESSOR INTERACTING WITH RBPJ 1"/>
    <property type="match status" value="1"/>
</dbReference>
<protein>
    <recommendedName>
        <fullName evidence="2">CBF1-interacting co-repressor CIR N-terminal domain-containing protein</fullName>
    </recommendedName>
</protein>
<dbReference type="SMART" id="SM01083">
    <property type="entry name" value="Cir_N"/>
    <property type="match status" value="1"/>
</dbReference>
<dbReference type="InterPro" id="IPR040014">
    <property type="entry name" value="CIR1"/>
</dbReference>
<feature type="domain" description="CBF1-interacting co-repressor CIR N-terminal" evidence="2">
    <location>
        <begin position="53"/>
        <end position="89"/>
    </location>
</feature>
<feature type="region of interest" description="Disordered" evidence="1">
    <location>
        <begin position="134"/>
        <end position="192"/>
    </location>
</feature>
<feature type="region of interest" description="Disordered" evidence="1">
    <location>
        <begin position="225"/>
        <end position="263"/>
    </location>
</feature>
<organism evidence="3 4">
    <name type="scientific">Tetradesmus obliquus</name>
    <name type="common">Green alga</name>
    <name type="synonym">Acutodesmus obliquus</name>
    <dbReference type="NCBI Taxonomy" id="3088"/>
    <lineage>
        <taxon>Eukaryota</taxon>
        <taxon>Viridiplantae</taxon>
        <taxon>Chlorophyta</taxon>
        <taxon>core chlorophytes</taxon>
        <taxon>Chlorophyceae</taxon>
        <taxon>CS clade</taxon>
        <taxon>Sphaeropleales</taxon>
        <taxon>Scenedesmaceae</taxon>
        <taxon>Tetradesmus</taxon>
    </lineage>
</organism>
<dbReference type="PANTHER" id="PTHR13151">
    <property type="entry name" value="CBF1 INTERACTING COREPRESSOR CIR"/>
    <property type="match status" value="1"/>
</dbReference>
<gene>
    <name evidence="3" type="ORF">OEZ85_004103</name>
</gene>
<dbReference type="EMBL" id="CP126217">
    <property type="protein sequence ID" value="WIA19492.1"/>
    <property type="molecule type" value="Genomic_DNA"/>
</dbReference>
<dbReference type="InterPro" id="IPR019339">
    <property type="entry name" value="CIR_N_dom"/>
</dbReference>
<feature type="region of interest" description="Disordered" evidence="1">
    <location>
        <begin position="1"/>
        <end position="42"/>
    </location>
</feature>
<feature type="region of interest" description="Disordered" evidence="1">
    <location>
        <begin position="296"/>
        <end position="372"/>
    </location>
</feature>
<dbReference type="Proteomes" id="UP001244341">
    <property type="component" value="Chromosome 10b"/>
</dbReference>
<evidence type="ECO:0000259" key="2">
    <source>
        <dbReference type="SMART" id="SM01083"/>
    </source>
</evidence>
<name>A0ABY8UDC0_TETOB</name>
<feature type="compositionally biased region" description="Basic residues" evidence="1">
    <location>
        <begin position="316"/>
        <end position="357"/>
    </location>
</feature>
<keyword evidence="4" id="KW-1185">Reference proteome</keyword>
<feature type="compositionally biased region" description="Low complexity" evidence="1">
    <location>
        <begin position="158"/>
        <end position="190"/>
    </location>
</feature>
<evidence type="ECO:0000313" key="3">
    <source>
        <dbReference type="EMBL" id="WIA19492.1"/>
    </source>
</evidence>
<feature type="compositionally biased region" description="Low complexity" evidence="1">
    <location>
        <begin position="296"/>
        <end position="309"/>
    </location>
</feature>